<gene>
    <name evidence="8" type="primary">htrA</name>
    <name evidence="8" type="ORF">JG30_16040</name>
</gene>
<dbReference type="Pfam" id="PF13180">
    <property type="entry name" value="PDZ_2"/>
    <property type="match status" value="1"/>
</dbReference>
<evidence type="ECO:0000256" key="2">
    <source>
        <dbReference type="ARBA" id="ARBA00022670"/>
    </source>
</evidence>
<feature type="region of interest" description="Disordered" evidence="5">
    <location>
        <begin position="108"/>
        <end position="127"/>
    </location>
</feature>
<dbReference type="Proteomes" id="UP000033558">
    <property type="component" value="Unassembled WGS sequence"/>
</dbReference>
<dbReference type="Pfam" id="PF13365">
    <property type="entry name" value="Trypsin_2"/>
    <property type="match status" value="1"/>
</dbReference>
<feature type="compositionally biased region" description="Low complexity" evidence="5">
    <location>
        <begin position="108"/>
        <end position="118"/>
    </location>
</feature>
<keyword evidence="2 8" id="KW-0645">Protease</keyword>
<name>A0A0F4LNS3_9LACO</name>
<evidence type="ECO:0000256" key="6">
    <source>
        <dbReference type="SAM" id="Phobius"/>
    </source>
</evidence>
<evidence type="ECO:0000256" key="4">
    <source>
        <dbReference type="ARBA" id="ARBA00022825"/>
    </source>
</evidence>
<dbReference type="GO" id="GO:0006508">
    <property type="term" value="P:proteolysis"/>
    <property type="evidence" value="ECO:0007669"/>
    <property type="project" value="UniProtKB-KW"/>
</dbReference>
<evidence type="ECO:0000313" key="8">
    <source>
        <dbReference type="EMBL" id="KJY60477.1"/>
    </source>
</evidence>
<feature type="transmembrane region" description="Helical" evidence="6">
    <location>
        <begin position="12"/>
        <end position="31"/>
    </location>
</feature>
<dbReference type="SUPFAM" id="SSF50494">
    <property type="entry name" value="Trypsin-like serine proteases"/>
    <property type="match status" value="1"/>
</dbReference>
<dbReference type="InterPro" id="IPR001478">
    <property type="entry name" value="PDZ"/>
</dbReference>
<dbReference type="InterPro" id="IPR043504">
    <property type="entry name" value="Peptidase_S1_PA_chymotrypsin"/>
</dbReference>
<dbReference type="SMART" id="SM00228">
    <property type="entry name" value="PDZ"/>
    <property type="match status" value="1"/>
</dbReference>
<evidence type="ECO:0000256" key="1">
    <source>
        <dbReference type="ARBA" id="ARBA00010541"/>
    </source>
</evidence>
<evidence type="ECO:0000259" key="7">
    <source>
        <dbReference type="SMART" id="SM00228"/>
    </source>
</evidence>
<dbReference type="InterPro" id="IPR001940">
    <property type="entry name" value="Peptidase_S1C"/>
</dbReference>
<evidence type="ECO:0000313" key="9">
    <source>
        <dbReference type="Proteomes" id="UP000033558"/>
    </source>
</evidence>
<dbReference type="PANTHER" id="PTHR43343:SF3">
    <property type="entry name" value="PROTEASE DO-LIKE 8, CHLOROPLASTIC"/>
    <property type="match status" value="1"/>
</dbReference>
<dbReference type="EMBL" id="JXJQ01000011">
    <property type="protein sequence ID" value="KJY60477.1"/>
    <property type="molecule type" value="Genomic_DNA"/>
</dbReference>
<keyword evidence="6" id="KW-0812">Transmembrane</keyword>
<evidence type="ECO:0000256" key="3">
    <source>
        <dbReference type="ARBA" id="ARBA00022801"/>
    </source>
</evidence>
<sequence length="416" mass="43629">MNNQNHMDLWKIVVVALVSALLGTGIGYFAFSHWGNSNPSPAGQVTNGSGKAGTTQISNVTVKSHNQMTTAFKKVKGSVVSVVNYQREQKSDDSLSALFGSLYGNGNSDNNSGSSNKSKLQESSEGSGLIYSKQDGHAYVVTNNHVVAGSEKLEVILSDGNKVSAKKVGTDAITDLAVLSIAADKVKSVAHFGNSDAVNPGETVIAIGSPLGSKYATSVTEGIISAKNRTVDTTDESSGQVTGQATVLQTDTAINPGNSGGPLVNVAGQVIGINSMKLASSTDGTSVEGMGFAIPSNEVVKIINQLVQNGKIERPQLGIKVVDLDQVPSSQQRSILKLPENVTEGVLVGSTSADSVARKAGLRKYDVIVSINDKKIKNIADLHTKLYSYAVGDTIKVQFYRDGKLQSVDVKLTKTT</sequence>
<keyword evidence="6" id="KW-1133">Transmembrane helix</keyword>
<proteinExistence type="inferred from homology"/>
<organism evidence="8 9">
    <name type="scientific">Bombilactobacillus mellifer</name>
    <dbReference type="NCBI Taxonomy" id="1218492"/>
    <lineage>
        <taxon>Bacteria</taxon>
        <taxon>Bacillati</taxon>
        <taxon>Bacillota</taxon>
        <taxon>Bacilli</taxon>
        <taxon>Lactobacillales</taxon>
        <taxon>Lactobacillaceae</taxon>
        <taxon>Bombilactobacillus</taxon>
    </lineage>
</organism>
<dbReference type="RefSeq" id="WP_345787893.1">
    <property type="nucleotide sequence ID" value="NZ_JBHSZT010000003.1"/>
</dbReference>
<dbReference type="Gene3D" id="2.30.42.10">
    <property type="match status" value="1"/>
</dbReference>
<dbReference type="MEROPS" id="S01.447"/>
<dbReference type="SUPFAM" id="SSF50156">
    <property type="entry name" value="PDZ domain-like"/>
    <property type="match status" value="1"/>
</dbReference>
<dbReference type="CDD" id="cd06781">
    <property type="entry name" value="cpPDZ_BsHtra-like"/>
    <property type="match status" value="1"/>
</dbReference>
<evidence type="ECO:0000256" key="5">
    <source>
        <dbReference type="SAM" id="MobiDB-lite"/>
    </source>
</evidence>
<keyword evidence="6" id="KW-0472">Membrane</keyword>
<dbReference type="HOGENOM" id="CLU_020120_0_2_9"/>
<dbReference type="InterPro" id="IPR051201">
    <property type="entry name" value="Chloro_Bact_Ser_Proteases"/>
</dbReference>
<comment type="caution">
    <text evidence="8">The sequence shown here is derived from an EMBL/GenBank/DDBJ whole genome shotgun (WGS) entry which is preliminary data.</text>
</comment>
<dbReference type="PATRIC" id="fig|1218492.5.peg.1661"/>
<dbReference type="PANTHER" id="PTHR43343">
    <property type="entry name" value="PEPTIDASE S12"/>
    <property type="match status" value="1"/>
</dbReference>
<dbReference type="InterPro" id="IPR036034">
    <property type="entry name" value="PDZ_sf"/>
</dbReference>
<dbReference type="AlphaFoldDB" id="A0A0F4LNS3"/>
<dbReference type="Gene3D" id="2.40.10.10">
    <property type="entry name" value="Trypsin-like serine proteases"/>
    <property type="match status" value="2"/>
</dbReference>
<protein>
    <submittedName>
        <fullName evidence="8">Serine protease do-like htrA</fullName>
    </submittedName>
</protein>
<keyword evidence="3" id="KW-0378">Hydrolase</keyword>
<dbReference type="STRING" id="1218492.JG30_16040"/>
<dbReference type="PRINTS" id="PR00834">
    <property type="entry name" value="PROTEASES2C"/>
</dbReference>
<comment type="similarity">
    <text evidence="1">Belongs to the peptidase S1C family.</text>
</comment>
<feature type="domain" description="PDZ" evidence="7">
    <location>
        <begin position="315"/>
        <end position="403"/>
    </location>
</feature>
<accession>A0A0F4LNS3</accession>
<dbReference type="InterPro" id="IPR009003">
    <property type="entry name" value="Peptidase_S1_PA"/>
</dbReference>
<dbReference type="GO" id="GO:0004252">
    <property type="term" value="F:serine-type endopeptidase activity"/>
    <property type="evidence" value="ECO:0007669"/>
    <property type="project" value="InterPro"/>
</dbReference>
<keyword evidence="9" id="KW-1185">Reference proteome</keyword>
<keyword evidence="4" id="KW-0720">Serine protease</keyword>
<reference evidence="8 9" key="1">
    <citation type="submission" date="2015-01" db="EMBL/GenBank/DDBJ databases">
        <title>Comparative genomics of the lactic acid bacteria isolated from the honey bee gut.</title>
        <authorList>
            <person name="Ellegaard K.M."/>
            <person name="Tamarit D."/>
            <person name="Javelind E."/>
            <person name="Olofsson T."/>
            <person name="Andersson S.G."/>
            <person name="Vasquez A."/>
        </authorList>
    </citation>
    <scope>NUCLEOTIDE SEQUENCE [LARGE SCALE GENOMIC DNA]</scope>
    <source>
        <strain evidence="8 9">Bin4</strain>
    </source>
</reference>